<accession>A0A1I5GEJ5</accession>
<dbReference type="InterPro" id="IPR017853">
    <property type="entry name" value="GH"/>
</dbReference>
<proteinExistence type="predicted"/>
<dbReference type="SUPFAM" id="SSF51445">
    <property type="entry name" value="(Trans)glycosidases"/>
    <property type="match status" value="1"/>
</dbReference>
<protein>
    <submittedName>
        <fullName evidence="1">Uncharacterized protein</fullName>
    </submittedName>
</protein>
<dbReference type="AlphaFoldDB" id="A0A1I5GEJ5"/>
<dbReference type="OrthoDB" id="525131at2"/>
<keyword evidence="2" id="KW-1185">Reference proteome</keyword>
<reference evidence="1 2" key="1">
    <citation type="submission" date="2016-10" db="EMBL/GenBank/DDBJ databases">
        <authorList>
            <person name="de Groot N.N."/>
        </authorList>
    </citation>
    <scope>NUCLEOTIDE SEQUENCE [LARGE SCALE GENOMIC DNA]</scope>
    <source>
        <strain evidence="1 2">CGMCC 4.1877</strain>
    </source>
</reference>
<dbReference type="Proteomes" id="UP000199614">
    <property type="component" value="Unassembled WGS sequence"/>
</dbReference>
<dbReference type="EMBL" id="FOUY01000046">
    <property type="protein sequence ID" value="SFO34356.1"/>
    <property type="molecule type" value="Genomic_DNA"/>
</dbReference>
<gene>
    <name evidence="1" type="ORF">SAMN05216207_10467</name>
</gene>
<sequence>MRFGIYPGGPVGGDGEIIGSVPDDPAATGSALAELHGGAPFHVRAYAQYTDRRERDDLSTQEPRAPRRHLGGDTCLDLVLQYQSVSGDVPGFCVFVERMIAEYGPVLGAVQIGEEPNVTGNAVLDGAFPRVLDAIGAGIVAAKNATHGHCPDVPVGTNTTQLLGDPAFYRRLLASAPADVVDHLDYIGLDAFPDVFAPLPPDADPVAVCSWLLSTHRTGALVPAGLGHLPIHITEHGWPTGPARPGERQRTMVEAMVTAALQPDLHVASYTHFSLRDAAADGSLFAGFGLLRADYAPKPAYLAYRRIVREHATRR</sequence>
<name>A0A1I5GEJ5_PSUAM</name>
<organism evidence="1 2">
    <name type="scientific">Pseudonocardia ammonioxydans</name>
    <dbReference type="NCBI Taxonomy" id="260086"/>
    <lineage>
        <taxon>Bacteria</taxon>
        <taxon>Bacillati</taxon>
        <taxon>Actinomycetota</taxon>
        <taxon>Actinomycetes</taxon>
        <taxon>Pseudonocardiales</taxon>
        <taxon>Pseudonocardiaceae</taxon>
        <taxon>Pseudonocardia</taxon>
    </lineage>
</organism>
<evidence type="ECO:0000313" key="1">
    <source>
        <dbReference type="EMBL" id="SFO34356.1"/>
    </source>
</evidence>
<evidence type="ECO:0000313" key="2">
    <source>
        <dbReference type="Proteomes" id="UP000199614"/>
    </source>
</evidence>
<dbReference type="RefSeq" id="WP_093353395.1">
    <property type="nucleotide sequence ID" value="NZ_FOUY01000046.1"/>
</dbReference>
<dbReference type="Gene3D" id="3.20.20.80">
    <property type="entry name" value="Glycosidases"/>
    <property type="match status" value="1"/>
</dbReference>
<dbReference type="STRING" id="260086.SAMN05216207_10467"/>